<dbReference type="RefSeq" id="WP_038062694.1">
    <property type="nucleotide sequence ID" value="NZ_CP008796.1"/>
</dbReference>
<dbReference type="GO" id="GO:0006412">
    <property type="term" value="P:translation"/>
    <property type="evidence" value="ECO:0007669"/>
    <property type="project" value="TreeGrafter"/>
</dbReference>
<dbReference type="PANTHER" id="PTHR10724">
    <property type="entry name" value="30S RIBOSOMAL PROTEIN S1"/>
    <property type="match status" value="1"/>
</dbReference>
<dbReference type="InterPro" id="IPR050437">
    <property type="entry name" value="Ribos_protein_bS1-like"/>
</dbReference>
<dbReference type="GO" id="GO:0003729">
    <property type="term" value="F:mRNA binding"/>
    <property type="evidence" value="ECO:0007669"/>
    <property type="project" value="TreeGrafter"/>
</dbReference>
<feature type="domain" description="S1 motif" evidence="5">
    <location>
        <begin position="191"/>
        <end position="260"/>
    </location>
</feature>
<feature type="domain" description="S1 motif" evidence="5">
    <location>
        <begin position="449"/>
        <end position="525"/>
    </location>
</feature>
<feature type="domain" description="S1 motif" evidence="5">
    <location>
        <begin position="277"/>
        <end position="346"/>
    </location>
</feature>
<dbReference type="FunFam" id="2.40.50.140:FF:000103">
    <property type="entry name" value="protein RRP5 homolog"/>
    <property type="match status" value="1"/>
</dbReference>
<name>A0A075WT06_9BACT</name>
<organism evidence="6 7">
    <name type="scientific">Thermodesulfobacterium commune DSM 2178</name>
    <dbReference type="NCBI Taxonomy" id="289377"/>
    <lineage>
        <taxon>Bacteria</taxon>
        <taxon>Pseudomonadati</taxon>
        <taxon>Thermodesulfobacteriota</taxon>
        <taxon>Thermodesulfobacteria</taxon>
        <taxon>Thermodesulfobacteriales</taxon>
        <taxon>Thermodesulfobacteriaceae</taxon>
        <taxon>Thermodesulfobacterium</taxon>
    </lineage>
</organism>
<protein>
    <recommendedName>
        <fullName evidence="5">S1 motif domain-containing protein</fullName>
    </recommendedName>
</protein>
<dbReference type="STRING" id="289377.HL41_06680"/>
<dbReference type="Gene3D" id="2.40.50.140">
    <property type="entry name" value="Nucleic acid-binding proteins"/>
    <property type="match status" value="6"/>
</dbReference>
<dbReference type="eggNOG" id="COG0539">
    <property type="taxonomic scope" value="Bacteria"/>
</dbReference>
<accession>A0A075WT06</accession>
<dbReference type="PROSITE" id="PS50126">
    <property type="entry name" value="S1"/>
    <property type="match status" value="6"/>
</dbReference>
<dbReference type="KEGG" id="tcm:HL41_06680"/>
<dbReference type="PaxDb" id="289377-HL41_06680"/>
<sequence>MTDWAKEFEEYLNKSFQEIAIGEVVKGKVVKIGKEYAFVDVGLKGEALLPVDEIKDEKGGFQFSEGEEGEFLVIGRAPLGGYLLSYQKIREKKVKERIKNSFEKGLPVQIKIVSLIKGGYTVKVEGFVPGFLPFSQAHFREKLDSPEALIGKEFEALVVKIDKENLVVSRRALLEREYELKKKEVLDKIKEGVLDGEVFKRVEGGFLVDFGGVLKGFLPDKELSWFRITDPEGFLKRGDQIKVKVLSFDPSKEQLKVSLKALEPDPWEGVANRYQEGQQVKGKVVGIFDFGAFLEIEPGVEGLVPRSEIGWNKNLKPKDILDLGDLVEAVILEIKPSERKMVLSLKRLEPSPWEKFVEEVEVGAVVKGKIKQVLNHGLLVEVREGVEGFIHVSNLSWERIENLKEKFSPGQEVIAKVLEINPEKRKLSLSVKHLTPDPWENFVASHKIGDVVEGVIKRMASTGVIVEVFQGIEGFIPFKELSEEFKGKSSFKLEKIAEKYKTGDRLKGKIMVLDPENKKLHLSCLKYLEDLEKQELETYKEAFQKEGTGVRLGDLLAQKLKRA</sequence>
<evidence type="ECO:0000256" key="2">
    <source>
        <dbReference type="ARBA" id="ARBA00022980"/>
    </source>
</evidence>
<dbReference type="GO" id="GO:0022627">
    <property type="term" value="C:cytosolic small ribosomal subunit"/>
    <property type="evidence" value="ECO:0007669"/>
    <property type="project" value="TreeGrafter"/>
</dbReference>
<dbReference type="HOGENOM" id="CLU_015805_2_1_0"/>
<evidence type="ECO:0000313" key="7">
    <source>
        <dbReference type="Proteomes" id="UP000028481"/>
    </source>
</evidence>
<dbReference type="GO" id="GO:0003735">
    <property type="term" value="F:structural constituent of ribosome"/>
    <property type="evidence" value="ECO:0007669"/>
    <property type="project" value="TreeGrafter"/>
</dbReference>
<dbReference type="InterPro" id="IPR035104">
    <property type="entry name" value="Ribosomal_protein_S1-like"/>
</dbReference>
<keyword evidence="3" id="KW-0687">Ribonucleoprotein</keyword>
<evidence type="ECO:0000313" key="6">
    <source>
        <dbReference type="EMBL" id="AIH04424.1"/>
    </source>
</evidence>
<evidence type="ECO:0000259" key="5">
    <source>
        <dbReference type="PROSITE" id="PS50126"/>
    </source>
</evidence>
<feature type="domain" description="S1 motif" evidence="5">
    <location>
        <begin position="105"/>
        <end position="171"/>
    </location>
</feature>
<keyword evidence="7" id="KW-1185">Reference proteome</keyword>
<dbReference type="PRINTS" id="PR00681">
    <property type="entry name" value="RIBOSOMALS1"/>
</dbReference>
<feature type="domain" description="S1 motif" evidence="5">
    <location>
        <begin position="363"/>
        <end position="432"/>
    </location>
</feature>
<evidence type="ECO:0000256" key="3">
    <source>
        <dbReference type="ARBA" id="ARBA00023274"/>
    </source>
</evidence>
<dbReference type="AlphaFoldDB" id="A0A075WT06"/>
<dbReference type="OrthoDB" id="9804077at2"/>
<dbReference type="PANTHER" id="PTHR10724:SF7">
    <property type="entry name" value="SMALL RIBOSOMAL SUBUNIT PROTEIN BS1C"/>
    <property type="match status" value="1"/>
</dbReference>
<dbReference type="Proteomes" id="UP000028481">
    <property type="component" value="Chromosome"/>
</dbReference>
<proteinExistence type="inferred from homology"/>
<gene>
    <name evidence="6" type="ORF">HL41_06680</name>
</gene>
<comment type="similarity">
    <text evidence="1">Belongs to the bacterial ribosomal protein bS1 family.</text>
</comment>
<dbReference type="CDD" id="cd00164">
    <property type="entry name" value="S1_like"/>
    <property type="match status" value="2"/>
</dbReference>
<dbReference type="InterPro" id="IPR003029">
    <property type="entry name" value="S1_domain"/>
</dbReference>
<dbReference type="Pfam" id="PF00575">
    <property type="entry name" value="S1"/>
    <property type="match status" value="5"/>
</dbReference>
<dbReference type="InterPro" id="IPR012340">
    <property type="entry name" value="NA-bd_OB-fold"/>
</dbReference>
<dbReference type="CDD" id="cd04465">
    <property type="entry name" value="S1_RPS1_repeat_ec2_hs2"/>
    <property type="match status" value="1"/>
</dbReference>
<reference evidence="6 7" key="1">
    <citation type="journal article" date="2015" name="Genome Announc.">
        <title>Genome Sequence of a Sulfate-Reducing Thermophilic Bacterium, Thermodesulfobacterium commune DSM 2178T (Phylum Thermodesulfobacteria).</title>
        <authorList>
            <person name="Bhatnagar S."/>
            <person name="Badger J.H."/>
            <person name="Madupu R."/>
            <person name="Khouri H.M."/>
            <person name="O'Connor E.M."/>
            <person name="Robb F.T."/>
            <person name="Ward N.L."/>
            <person name="Eisen J.A."/>
        </authorList>
    </citation>
    <scope>NUCLEOTIDE SEQUENCE [LARGE SCALE GENOMIC DNA]</scope>
    <source>
        <strain evidence="6 7">DSM 2178</strain>
    </source>
</reference>
<dbReference type="SMART" id="SM00316">
    <property type="entry name" value="S1"/>
    <property type="match status" value="6"/>
</dbReference>
<comment type="function">
    <text evidence="4">Binds mRNA; thus facilitating recognition of the initiation point. It is needed to translate mRNA with a short Shine-Dalgarno (SD) purine-rich sequence.</text>
</comment>
<feature type="domain" description="S1 motif" evidence="5">
    <location>
        <begin position="22"/>
        <end position="87"/>
    </location>
</feature>
<dbReference type="SUPFAM" id="SSF50249">
    <property type="entry name" value="Nucleic acid-binding proteins"/>
    <property type="match status" value="6"/>
</dbReference>
<keyword evidence="2" id="KW-0689">Ribosomal protein</keyword>
<dbReference type="EMBL" id="CP008796">
    <property type="protein sequence ID" value="AIH04424.1"/>
    <property type="molecule type" value="Genomic_DNA"/>
</dbReference>
<evidence type="ECO:0000256" key="4">
    <source>
        <dbReference type="ARBA" id="ARBA00025604"/>
    </source>
</evidence>
<evidence type="ECO:0000256" key="1">
    <source>
        <dbReference type="ARBA" id="ARBA00006767"/>
    </source>
</evidence>